<dbReference type="HOGENOM" id="CLU_167606_0_0_9"/>
<dbReference type="Proteomes" id="UP000006919">
    <property type="component" value="Chromosome"/>
</dbReference>
<reference evidence="1 2" key="1">
    <citation type="journal article" date="2011" name="J. Bacteriol.">
        <title>Complete genome of the cellulolytic ruminal bacterium Ruminococcus albus 7.</title>
        <authorList>
            <person name="Suen G."/>
            <person name="Stevenson D.M."/>
            <person name="Bruce D.C."/>
            <person name="Chertkov O."/>
            <person name="Copeland A."/>
            <person name="Cheng J.F."/>
            <person name="Detter C."/>
            <person name="Detter J.C."/>
            <person name="Goodwin L.A."/>
            <person name="Han C.S."/>
            <person name="Hauser L.J."/>
            <person name="Ivanova N.N."/>
            <person name="Kyrpides N.C."/>
            <person name="Land M.L."/>
            <person name="Lapidus A."/>
            <person name="Lucas S."/>
            <person name="Ovchinnikova G."/>
            <person name="Pitluck S."/>
            <person name="Tapia R."/>
            <person name="Woyke T."/>
            <person name="Boyum J."/>
            <person name="Mead D."/>
            <person name="Weimer P.J."/>
        </authorList>
    </citation>
    <scope>NUCLEOTIDE SEQUENCE [LARGE SCALE GENOMIC DNA]</scope>
    <source>
        <strain evidence="2">ATCC 27210 / DSM 20455 / JCM 14654 / NCDO 2250 / 7</strain>
    </source>
</reference>
<protein>
    <submittedName>
        <fullName evidence="1">Uncharacterized protein</fullName>
    </submittedName>
</protein>
<proteinExistence type="predicted"/>
<evidence type="ECO:0000313" key="2">
    <source>
        <dbReference type="Proteomes" id="UP000006919"/>
    </source>
</evidence>
<dbReference type="eggNOG" id="ENOG5032ZHZ">
    <property type="taxonomic scope" value="Bacteria"/>
</dbReference>
<accession>E6UIB2</accession>
<sequence length="118" mass="13624">MKYISILGDKNLMLTSIQKMKHPSATKTYKVSVDRFCVEFTDGHIFFDYDTDLSDWEDAIEKLPFQAAAVIMIVYQNSANVRHVIRQQDFPQNVYVDNDFGVLLPLHEYIAAGMPMEE</sequence>
<dbReference type="RefSeq" id="WP_013498338.1">
    <property type="nucleotide sequence ID" value="NC_014833.1"/>
</dbReference>
<dbReference type="AlphaFoldDB" id="E6UIB2"/>
<dbReference type="EMBL" id="CP002403">
    <property type="protein sequence ID" value="ADU22173.1"/>
    <property type="molecule type" value="Genomic_DNA"/>
</dbReference>
<name>E6UIB2_RUMA7</name>
<organism evidence="1 2">
    <name type="scientific">Ruminococcus albus (strain ATCC 27210 / DSM 20455 / JCM 14654 / NCDO 2250 / 7)</name>
    <dbReference type="NCBI Taxonomy" id="697329"/>
    <lineage>
        <taxon>Bacteria</taxon>
        <taxon>Bacillati</taxon>
        <taxon>Bacillota</taxon>
        <taxon>Clostridia</taxon>
        <taxon>Eubacteriales</taxon>
        <taxon>Oscillospiraceae</taxon>
        <taxon>Ruminococcus</taxon>
    </lineage>
</organism>
<evidence type="ECO:0000313" key="1">
    <source>
        <dbReference type="EMBL" id="ADU22173.1"/>
    </source>
</evidence>
<gene>
    <name evidence="1" type="ordered locus">Rumal_1673</name>
</gene>
<dbReference type="OrthoDB" id="2618621at2"/>
<dbReference type="KEGG" id="ral:Rumal_1673"/>